<gene>
    <name evidence="1" type="ORF">SAMN04488066_101145</name>
</gene>
<organism evidence="1 2">
    <name type="scientific">Halorubrum aquaticum</name>
    <dbReference type="NCBI Taxonomy" id="387340"/>
    <lineage>
        <taxon>Archaea</taxon>
        <taxon>Methanobacteriati</taxon>
        <taxon>Methanobacteriota</taxon>
        <taxon>Stenosarchaea group</taxon>
        <taxon>Halobacteria</taxon>
        <taxon>Halobacteriales</taxon>
        <taxon>Haloferacaceae</taxon>
        <taxon>Halorubrum</taxon>
    </lineage>
</organism>
<protein>
    <recommendedName>
        <fullName evidence="3">SipW-cognate class signal peptide</fullName>
    </recommendedName>
</protein>
<dbReference type="PROSITE" id="PS51318">
    <property type="entry name" value="TAT"/>
    <property type="match status" value="1"/>
</dbReference>
<reference evidence="1 2" key="1">
    <citation type="submission" date="2016-10" db="EMBL/GenBank/DDBJ databases">
        <authorList>
            <person name="Varghese N."/>
            <person name="Submissions S."/>
        </authorList>
    </citation>
    <scope>NUCLEOTIDE SEQUENCE [LARGE SCALE GENOMIC DNA]</scope>
    <source>
        <strain evidence="1 2">CGMCC 1.6377</strain>
    </source>
</reference>
<dbReference type="InterPro" id="IPR006311">
    <property type="entry name" value="TAT_signal"/>
</dbReference>
<evidence type="ECO:0000313" key="1">
    <source>
        <dbReference type="EMBL" id="SFH31852.1"/>
    </source>
</evidence>
<dbReference type="AlphaFoldDB" id="A0A1I2Z1S9"/>
<dbReference type="OrthoDB" id="202775at2157"/>
<name>A0A1I2Z1S9_9EURY</name>
<keyword evidence="2" id="KW-1185">Reference proteome</keyword>
<accession>A0A1I2Z1S9</accession>
<dbReference type="Proteomes" id="UP000323537">
    <property type="component" value="Unassembled WGS sequence"/>
</dbReference>
<proteinExistence type="predicted"/>
<evidence type="ECO:0008006" key="3">
    <source>
        <dbReference type="Google" id="ProtNLM"/>
    </source>
</evidence>
<evidence type="ECO:0000313" key="2">
    <source>
        <dbReference type="Proteomes" id="UP000323537"/>
    </source>
</evidence>
<dbReference type="RefSeq" id="WP_149782943.1">
    <property type="nucleotide sequence ID" value="NZ_BAAADP010000001.1"/>
</dbReference>
<dbReference type="EMBL" id="FOPZ01000001">
    <property type="protein sequence ID" value="SFH31852.1"/>
    <property type="molecule type" value="Genomic_DNA"/>
</dbReference>
<sequence>MTNAPISRRRLLAGLTGGSAAALAGVALSTGRSRAYTDTMPLRTEAIEGLVLDWRETYNGTVLEDSTAGTATPTPSGSAIALGNVLPGDAGSLSVRLRIETDGSGGSDAPAVEPELTFSLTDGAESTAIREFLDVAVWYDTGLLDVDALGSDNADRDPGERLVHPDASGTFGEVAEALGDGVVLDASPNTPGASCLGADGAVTVTFGWAFPPNREGINAAQGETIEFDLEFDVTEC</sequence>